<organism evidence="8 9">
    <name type="scientific">Ramlibacter lithotrophicus</name>
    <dbReference type="NCBI Taxonomy" id="2606681"/>
    <lineage>
        <taxon>Bacteria</taxon>
        <taxon>Pseudomonadati</taxon>
        <taxon>Pseudomonadota</taxon>
        <taxon>Betaproteobacteria</taxon>
        <taxon>Burkholderiales</taxon>
        <taxon>Comamonadaceae</taxon>
        <taxon>Ramlibacter</taxon>
    </lineage>
</organism>
<evidence type="ECO:0000313" key="9">
    <source>
        <dbReference type="Proteomes" id="UP000521868"/>
    </source>
</evidence>
<dbReference type="RefSeq" id="WP_168109392.1">
    <property type="nucleotide sequence ID" value="NZ_VTOX01000009.1"/>
</dbReference>
<feature type="transmembrane region" description="Helical" evidence="6">
    <location>
        <begin position="48"/>
        <end position="66"/>
    </location>
</feature>
<dbReference type="GO" id="GO:0005886">
    <property type="term" value="C:plasma membrane"/>
    <property type="evidence" value="ECO:0007669"/>
    <property type="project" value="UniProtKB-SubCell"/>
</dbReference>
<dbReference type="InterPro" id="IPR050189">
    <property type="entry name" value="MFS_Efflux_Transporters"/>
</dbReference>
<dbReference type="InterPro" id="IPR020846">
    <property type="entry name" value="MFS_dom"/>
</dbReference>
<evidence type="ECO:0000256" key="3">
    <source>
        <dbReference type="ARBA" id="ARBA00022692"/>
    </source>
</evidence>
<dbReference type="SUPFAM" id="SSF103473">
    <property type="entry name" value="MFS general substrate transporter"/>
    <property type="match status" value="1"/>
</dbReference>
<dbReference type="PANTHER" id="PTHR43124:SF3">
    <property type="entry name" value="CHLORAMPHENICOL EFFLUX PUMP RV0191"/>
    <property type="match status" value="1"/>
</dbReference>
<dbReference type="PROSITE" id="PS50850">
    <property type="entry name" value="MFS"/>
    <property type="match status" value="1"/>
</dbReference>
<evidence type="ECO:0000256" key="1">
    <source>
        <dbReference type="ARBA" id="ARBA00004651"/>
    </source>
</evidence>
<dbReference type="PANTHER" id="PTHR43124">
    <property type="entry name" value="PURINE EFFLUX PUMP PBUE"/>
    <property type="match status" value="1"/>
</dbReference>
<feature type="transmembrane region" description="Helical" evidence="6">
    <location>
        <begin position="309"/>
        <end position="333"/>
    </location>
</feature>
<evidence type="ECO:0000256" key="5">
    <source>
        <dbReference type="ARBA" id="ARBA00023136"/>
    </source>
</evidence>
<dbReference type="GO" id="GO:0022857">
    <property type="term" value="F:transmembrane transporter activity"/>
    <property type="evidence" value="ECO:0007669"/>
    <property type="project" value="InterPro"/>
</dbReference>
<keyword evidence="4 6" id="KW-1133">Transmembrane helix</keyword>
<evidence type="ECO:0000259" key="7">
    <source>
        <dbReference type="PROSITE" id="PS50850"/>
    </source>
</evidence>
<gene>
    <name evidence="8" type="ORF">RAMLITH_20845</name>
</gene>
<feature type="transmembrane region" description="Helical" evidence="6">
    <location>
        <begin position="285"/>
        <end position="303"/>
    </location>
</feature>
<evidence type="ECO:0000256" key="2">
    <source>
        <dbReference type="ARBA" id="ARBA00022475"/>
    </source>
</evidence>
<feature type="transmembrane region" description="Helical" evidence="6">
    <location>
        <begin position="136"/>
        <end position="155"/>
    </location>
</feature>
<keyword evidence="9" id="KW-1185">Reference proteome</keyword>
<feature type="transmembrane region" description="Helical" evidence="6">
    <location>
        <begin position="376"/>
        <end position="396"/>
    </location>
</feature>
<evidence type="ECO:0000256" key="6">
    <source>
        <dbReference type="SAM" id="Phobius"/>
    </source>
</evidence>
<sequence length="405" mass="43058">MTLITRRSAVAAFLAFAFAYFFSALLRAVTATLAPTLTAEFDLNARDLGLLAGGYFIGFAATQLPLGTWLDRYGPKKVINGFLLLAAAGCIAFSLATSFSGLLAARVLCGVGVSACLMAPLTGFRRWLTPPAQLRANSWMLMTGSFGMLASTLPVQWLMPLVGWRPLFWGLAALIVLSIVLIAWSVPAWHGGEPPGEATQPASYREVWAHPYFRRMAPIGSVCFGGMVAMQTLWAGPWMVRVSGYPPLEAATGLFVINAAMLCTFLGWGLVMPWLTRKGISATRLIAWGTPLSFVVLAGIIVAGPRAGAVAWALFCVSSTFLSLAQPAVAMAFPPSLAGRALSAYNLAIFIGIFVVQWGIGLLVDAFGAIGWSEPASFRSAMAVFLAAGILSYGRFLRAADNSSP</sequence>
<feature type="transmembrane region" description="Helical" evidence="6">
    <location>
        <begin position="78"/>
        <end position="97"/>
    </location>
</feature>
<dbReference type="InterPro" id="IPR011701">
    <property type="entry name" value="MFS"/>
</dbReference>
<evidence type="ECO:0000256" key="4">
    <source>
        <dbReference type="ARBA" id="ARBA00022989"/>
    </source>
</evidence>
<feature type="domain" description="Major facilitator superfamily (MFS) profile" evidence="7">
    <location>
        <begin position="12"/>
        <end position="400"/>
    </location>
</feature>
<feature type="transmembrane region" description="Helical" evidence="6">
    <location>
        <begin position="254"/>
        <end position="273"/>
    </location>
</feature>
<name>A0A7X6DJE7_9BURK</name>
<dbReference type="AlphaFoldDB" id="A0A7X6DJE7"/>
<dbReference type="InterPro" id="IPR036259">
    <property type="entry name" value="MFS_trans_sf"/>
</dbReference>
<feature type="transmembrane region" description="Helical" evidence="6">
    <location>
        <begin position="345"/>
        <end position="370"/>
    </location>
</feature>
<dbReference type="EMBL" id="VTOX01000009">
    <property type="protein sequence ID" value="NKE68270.1"/>
    <property type="molecule type" value="Genomic_DNA"/>
</dbReference>
<reference evidence="8 9" key="1">
    <citation type="journal article" date="2020" name="Nature">
        <title>Bacterial chemolithoautotrophy via manganese oxidation.</title>
        <authorList>
            <person name="Yu H."/>
            <person name="Leadbetter J.R."/>
        </authorList>
    </citation>
    <scope>NUCLEOTIDE SEQUENCE [LARGE SCALE GENOMIC DNA]</scope>
    <source>
        <strain evidence="8 9">RBP-1</strain>
    </source>
</reference>
<feature type="transmembrane region" description="Helical" evidence="6">
    <location>
        <begin position="103"/>
        <end position="124"/>
    </location>
</feature>
<dbReference type="Gene3D" id="1.20.1250.20">
    <property type="entry name" value="MFS general substrate transporter like domains"/>
    <property type="match status" value="1"/>
</dbReference>
<comment type="subcellular location">
    <subcellularLocation>
        <location evidence="1">Cell membrane</location>
        <topology evidence="1">Multi-pass membrane protein</topology>
    </subcellularLocation>
</comment>
<keyword evidence="5 6" id="KW-0472">Membrane</keyword>
<keyword evidence="2" id="KW-1003">Cell membrane</keyword>
<feature type="transmembrane region" description="Helical" evidence="6">
    <location>
        <begin position="167"/>
        <end position="191"/>
    </location>
</feature>
<dbReference type="Proteomes" id="UP000521868">
    <property type="component" value="Unassembled WGS sequence"/>
</dbReference>
<accession>A0A7X6DJE7</accession>
<protein>
    <submittedName>
        <fullName evidence="8">Multidrug effflux MFS transporter</fullName>
    </submittedName>
</protein>
<keyword evidence="3 6" id="KW-0812">Transmembrane</keyword>
<proteinExistence type="predicted"/>
<feature type="transmembrane region" description="Helical" evidence="6">
    <location>
        <begin position="212"/>
        <end position="234"/>
    </location>
</feature>
<evidence type="ECO:0000313" key="8">
    <source>
        <dbReference type="EMBL" id="NKE68270.1"/>
    </source>
</evidence>
<comment type="caution">
    <text evidence="8">The sequence shown here is derived from an EMBL/GenBank/DDBJ whole genome shotgun (WGS) entry which is preliminary data.</text>
</comment>
<dbReference type="Pfam" id="PF07690">
    <property type="entry name" value="MFS_1"/>
    <property type="match status" value="1"/>
</dbReference>